<comment type="similarity">
    <text evidence="1">Belongs to the membrane fusion protein (MFP) (TC 8.A.1) family.</text>
</comment>
<dbReference type="EMBL" id="JABFOQ010000004">
    <property type="protein sequence ID" value="NOJ74863.1"/>
    <property type="molecule type" value="Genomic_DNA"/>
</dbReference>
<evidence type="ECO:0000256" key="2">
    <source>
        <dbReference type="SAM" id="Coils"/>
    </source>
</evidence>
<keyword evidence="3" id="KW-0812">Transmembrane</keyword>
<dbReference type="Pfam" id="PF25973">
    <property type="entry name" value="BSH_CzcB"/>
    <property type="match status" value="1"/>
</dbReference>
<dbReference type="PANTHER" id="PTHR30469:SF15">
    <property type="entry name" value="HLYD FAMILY OF SECRETION PROTEINS"/>
    <property type="match status" value="1"/>
</dbReference>
<feature type="domain" description="CzcB-like barrel-sandwich hybrid" evidence="4">
    <location>
        <begin position="69"/>
        <end position="194"/>
    </location>
</feature>
<evidence type="ECO:0000256" key="1">
    <source>
        <dbReference type="ARBA" id="ARBA00009477"/>
    </source>
</evidence>
<dbReference type="Proteomes" id="UP000580344">
    <property type="component" value="Unassembled WGS sequence"/>
</dbReference>
<accession>A0ABX1WK04</accession>
<proteinExistence type="inferred from homology"/>
<keyword evidence="7" id="KW-1185">Reference proteome</keyword>
<dbReference type="Gene3D" id="1.10.287.470">
    <property type="entry name" value="Helix hairpin bin"/>
    <property type="match status" value="1"/>
</dbReference>
<keyword evidence="2" id="KW-0175">Coiled coil</keyword>
<evidence type="ECO:0000313" key="6">
    <source>
        <dbReference type="EMBL" id="NOJ74863.1"/>
    </source>
</evidence>
<feature type="coiled-coil region" evidence="2">
    <location>
        <begin position="101"/>
        <end position="128"/>
    </location>
</feature>
<dbReference type="Gene3D" id="2.40.30.170">
    <property type="match status" value="1"/>
</dbReference>
<name>A0ABX1WK04_9FLAO</name>
<keyword evidence="3" id="KW-1133">Transmembrane helix</keyword>
<gene>
    <name evidence="6" type="ORF">HMH06_03235</name>
</gene>
<evidence type="ECO:0000259" key="5">
    <source>
        <dbReference type="Pfam" id="PF25989"/>
    </source>
</evidence>
<feature type="transmembrane region" description="Helical" evidence="3">
    <location>
        <begin position="6"/>
        <end position="23"/>
    </location>
</feature>
<organism evidence="6 7">
    <name type="scientific">Empedobacter stercoris</name>
    <dbReference type="NCBI Taxonomy" id="1628248"/>
    <lineage>
        <taxon>Bacteria</taxon>
        <taxon>Pseudomonadati</taxon>
        <taxon>Bacteroidota</taxon>
        <taxon>Flavobacteriia</taxon>
        <taxon>Flavobacteriales</taxon>
        <taxon>Weeksellaceae</taxon>
        <taxon>Empedobacter</taxon>
    </lineage>
</organism>
<reference evidence="6 7" key="1">
    <citation type="submission" date="2020-05" db="EMBL/GenBank/DDBJ databases">
        <title>Tigecycline resistant gene in Empedobacter stercoris.</title>
        <authorList>
            <person name="Chen Y."/>
            <person name="Cheng Y."/>
            <person name="Zhou K."/>
        </authorList>
    </citation>
    <scope>NUCLEOTIDE SEQUENCE [LARGE SCALE GENOMIC DNA]</scope>
    <source>
        <strain evidence="6 7">ES202</strain>
    </source>
</reference>
<dbReference type="PANTHER" id="PTHR30469">
    <property type="entry name" value="MULTIDRUG RESISTANCE PROTEIN MDTA"/>
    <property type="match status" value="1"/>
</dbReference>
<dbReference type="NCBIfam" id="TIGR01730">
    <property type="entry name" value="RND_mfp"/>
    <property type="match status" value="1"/>
</dbReference>
<feature type="domain" description="YknX-like C-terminal permuted SH3-like" evidence="5">
    <location>
        <begin position="281"/>
        <end position="347"/>
    </location>
</feature>
<dbReference type="Pfam" id="PF25989">
    <property type="entry name" value="YknX_C"/>
    <property type="match status" value="1"/>
</dbReference>
<comment type="caution">
    <text evidence="6">The sequence shown here is derived from an EMBL/GenBank/DDBJ whole genome shotgun (WGS) entry which is preliminary data.</text>
</comment>
<dbReference type="RefSeq" id="WP_171622183.1">
    <property type="nucleotide sequence ID" value="NZ_CP053698.1"/>
</dbReference>
<dbReference type="InterPro" id="IPR006143">
    <property type="entry name" value="RND_pump_MFP"/>
</dbReference>
<dbReference type="SUPFAM" id="SSF111369">
    <property type="entry name" value="HlyD-like secretion proteins"/>
    <property type="match status" value="1"/>
</dbReference>
<keyword evidence="3" id="KW-0472">Membrane</keyword>
<evidence type="ECO:0000256" key="3">
    <source>
        <dbReference type="SAM" id="Phobius"/>
    </source>
</evidence>
<evidence type="ECO:0000313" key="7">
    <source>
        <dbReference type="Proteomes" id="UP000580344"/>
    </source>
</evidence>
<dbReference type="InterPro" id="IPR058647">
    <property type="entry name" value="BSH_CzcB-like"/>
</dbReference>
<protein>
    <submittedName>
        <fullName evidence="6">Efflux RND transporter periplasmic adaptor subunit</fullName>
    </submittedName>
</protein>
<evidence type="ECO:0000259" key="4">
    <source>
        <dbReference type="Pfam" id="PF25973"/>
    </source>
</evidence>
<dbReference type="Gene3D" id="2.40.420.20">
    <property type="match status" value="1"/>
</dbReference>
<sequence length="349" mass="38210">MKKISWIIVGIILIGLVVFRLTSNKKTTESKVYQFNKEKPIVVSVDSIRLRAIDTENSYTGIFEPNKESKISSDIQGKINAVLVDMGSQVRKGQTLVQLDNSLLKYQLQTIEVQIEGLENDVKRYTILAEADAVQGIQLEKTKLNLKSAKIQQASLVEQIRKTAIKAPFNGVITAKLNEVGGFAAPAVPLLQITDISSLRFTINIPENDLIYFQTNQAYKISADLYPDFPLVVTTKMIGSKANSGNSFPIQFHVNNINNLSIKAGMFGKLSLSDSKQNQGIVIPSSAIIKEKDKLKVYLIKNGKAIIQPITVGENVGNSAVVSSGLNQGDVIVTNGFINLFDGANITIK</sequence>
<dbReference type="InterPro" id="IPR058637">
    <property type="entry name" value="YknX-like_C"/>
</dbReference>
<dbReference type="Gene3D" id="2.40.50.100">
    <property type="match status" value="1"/>
</dbReference>